<reference evidence="1" key="1">
    <citation type="journal article" date="2010" name="ISME J.">
        <title>Metagenome of the Mediterranean deep chlorophyll maximum studied by direct and fosmid library 454 pyrosequencing.</title>
        <authorList>
            <person name="Ghai R."/>
            <person name="Martin-Cuadrado A.B."/>
            <person name="Molto A.G."/>
            <person name="Heredia I.G."/>
            <person name="Cabrera R."/>
            <person name="Martin J."/>
            <person name="Verdu M."/>
            <person name="Deschamps P."/>
            <person name="Moreira D."/>
            <person name="Lopez-Garcia P."/>
            <person name="Mira A."/>
            <person name="Rodriguez-Valera F."/>
        </authorList>
    </citation>
    <scope>NUCLEOTIDE SEQUENCE</scope>
</reference>
<organism evidence="1">
    <name type="scientific">uncultured marine bacterium MedDCM-OCT-S08-C235</name>
    <dbReference type="NCBI Taxonomy" id="743074"/>
    <lineage>
        <taxon>Bacteria</taxon>
        <taxon>environmental samples</taxon>
    </lineage>
</organism>
<dbReference type="AlphaFoldDB" id="D6PDY9"/>
<protein>
    <submittedName>
        <fullName evidence="1">Uncharacterized protein</fullName>
    </submittedName>
</protein>
<dbReference type="EMBL" id="GU943005">
    <property type="protein sequence ID" value="ADD93940.1"/>
    <property type="molecule type" value="Genomic_DNA"/>
</dbReference>
<name>D6PDY9_9BACT</name>
<accession>D6PDY9</accession>
<proteinExistence type="predicted"/>
<evidence type="ECO:0000313" key="1">
    <source>
        <dbReference type="EMBL" id="ADD93940.1"/>
    </source>
</evidence>
<sequence length="878" mass="98672">MAKQYKDLSRKQIGNVPTVDTSSIKPISAEIGVKSLESFKNTIATFNKFYVENKTKKLKELALSDSGKAEIKHVDGVPQLDTYSTGGTIYQEAYTQAQKVNYQNALKGSIDNKLNESLKEWGDLGDKNDIVGLQTILKTKFDPVIETVSPEFKNYTSSLINQESTSVLRQYTKERNTRLHNGALKSLADETVNLTNAIELNNIQPGTAEATDIVDKIKNNLIARTKIGDVNVNDSSNNILFSNIDTAFQINKLKKDVLELDADGGTKVKVHQISKLLDIINGGNGTVTIGDTEYNADSFKLTQAQKEKYVVSFKNIRSERNTTATANSPKIINHIEQIVRPKIPELYNLINTGRITDAKEAINNLKLSITFPEEISDNEPSRTVFNTQLKSSLAEVERDLINKESALLTERHNQEVESASNIFSNSIFNTNTPLQDIFKFKEIVGEDSVQINLLEKFVKDKPVTFKEVQSAMQTIEENLVHNSDQRIDILLNMLNGQGDSTEFEIFGISKEFFNENIMPLKDFVINRIEGKKKELISNNINANDTLVANILNGGGNEIYTDNEANKALKHVITNIGINDKNKANQVVDMSLKILNNTKATLKPDAEILKQIKKAINNGDTQVVRNLAIPFVNQLMNLGHVAYEGKPNEQIPQSIIVTEILEELSNEDLEIVMSSIANRPDKTTNIFDQNAMSVQAITKHKIKETDKANFDAKKGYERYAQTSDITDVLKKELDNLDIPNYKGNMIGKTANRLYFDILRKAYFKTHIAHMLGQDDVDWQGILKDTANTIVNFNRMNPISTNVRNSNQDYFFSNNVVTNSEQSIVRQYSNFLKDNNVDSKADSVLYHYPMMKEVIKGLNNGTIDVESLNRKNLIEGDFKK</sequence>